<accession>A0A2P2PP08</accession>
<sequence length="78" mass="8968">MVAIVTGFNFQDYSSSVFSTLLLLFPPHFSIFDLNFTFGIGGYSITDARYNCILQHNGVRIFFVFFLKLLPRIFPSFT</sequence>
<protein>
    <submittedName>
        <fullName evidence="1">Uncharacterized protein</fullName>
    </submittedName>
</protein>
<organism evidence="1">
    <name type="scientific">Rhizophora mucronata</name>
    <name type="common">Asiatic mangrove</name>
    <dbReference type="NCBI Taxonomy" id="61149"/>
    <lineage>
        <taxon>Eukaryota</taxon>
        <taxon>Viridiplantae</taxon>
        <taxon>Streptophyta</taxon>
        <taxon>Embryophyta</taxon>
        <taxon>Tracheophyta</taxon>
        <taxon>Spermatophyta</taxon>
        <taxon>Magnoliopsida</taxon>
        <taxon>eudicotyledons</taxon>
        <taxon>Gunneridae</taxon>
        <taxon>Pentapetalae</taxon>
        <taxon>rosids</taxon>
        <taxon>fabids</taxon>
        <taxon>Malpighiales</taxon>
        <taxon>Rhizophoraceae</taxon>
        <taxon>Rhizophora</taxon>
    </lineage>
</organism>
<proteinExistence type="predicted"/>
<name>A0A2P2PP08_RHIMU</name>
<evidence type="ECO:0000313" key="1">
    <source>
        <dbReference type="EMBL" id="MBX56434.1"/>
    </source>
</evidence>
<dbReference type="AlphaFoldDB" id="A0A2P2PP08"/>
<reference evidence="1" key="1">
    <citation type="submission" date="2018-02" db="EMBL/GenBank/DDBJ databases">
        <title>Rhizophora mucronata_Transcriptome.</title>
        <authorList>
            <person name="Meera S.P."/>
            <person name="Sreeshan A."/>
            <person name="Augustine A."/>
        </authorList>
    </citation>
    <scope>NUCLEOTIDE SEQUENCE</scope>
    <source>
        <tissue evidence="1">Leaf</tissue>
    </source>
</reference>
<dbReference type="EMBL" id="GGEC01075950">
    <property type="protein sequence ID" value="MBX56434.1"/>
    <property type="molecule type" value="Transcribed_RNA"/>
</dbReference>